<dbReference type="EMBL" id="CCYD01000610">
    <property type="protein sequence ID" value="CEG42034.1"/>
    <property type="molecule type" value="Genomic_DNA"/>
</dbReference>
<keyword evidence="2" id="KW-1185">Reference proteome</keyword>
<evidence type="ECO:0000313" key="2">
    <source>
        <dbReference type="Proteomes" id="UP000054928"/>
    </source>
</evidence>
<protein>
    <submittedName>
        <fullName evidence="1">Uncharacterized protein</fullName>
    </submittedName>
</protein>
<name>A0A0P1ALN9_PLAHL</name>
<organism evidence="1 2">
    <name type="scientific">Plasmopara halstedii</name>
    <name type="common">Downy mildew of sunflower</name>
    <dbReference type="NCBI Taxonomy" id="4781"/>
    <lineage>
        <taxon>Eukaryota</taxon>
        <taxon>Sar</taxon>
        <taxon>Stramenopiles</taxon>
        <taxon>Oomycota</taxon>
        <taxon>Peronosporomycetes</taxon>
        <taxon>Peronosporales</taxon>
        <taxon>Peronosporaceae</taxon>
        <taxon>Plasmopara</taxon>
    </lineage>
</organism>
<sequence>MCKWWCIYVQFCLLQLDRSGEKCPECELQEIARLSVIKLLQLVITKWRTQSIVQLILIAVFIRLRNVPIYLR</sequence>
<reference evidence="2" key="1">
    <citation type="submission" date="2014-09" db="EMBL/GenBank/DDBJ databases">
        <authorList>
            <person name="Sharma Rahul"/>
            <person name="Thines Marco"/>
        </authorList>
    </citation>
    <scope>NUCLEOTIDE SEQUENCE [LARGE SCALE GENOMIC DNA]</scope>
</reference>
<accession>A0A0P1ALN9</accession>
<dbReference type="AlphaFoldDB" id="A0A0P1ALN9"/>
<dbReference type="Proteomes" id="UP000054928">
    <property type="component" value="Unassembled WGS sequence"/>
</dbReference>
<evidence type="ECO:0000313" key="1">
    <source>
        <dbReference type="EMBL" id="CEG42034.1"/>
    </source>
</evidence>
<dbReference type="RefSeq" id="XP_036263203.1">
    <property type="nucleotide sequence ID" value="XM_036407507.1"/>
</dbReference>
<dbReference type="GeneID" id="59052611"/>
<proteinExistence type="predicted"/>